<accession>A0A9D4Q9M7</accession>
<dbReference type="VEuPathDB" id="VectorBase:RSAN_056702"/>
<dbReference type="Proteomes" id="UP000821837">
    <property type="component" value="Chromosome 11"/>
</dbReference>
<protein>
    <submittedName>
        <fullName evidence="1">Uncharacterized protein</fullName>
    </submittedName>
</protein>
<reference evidence="1" key="1">
    <citation type="journal article" date="2020" name="Cell">
        <title>Large-Scale Comparative Analyses of Tick Genomes Elucidate Their Genetic Diversity and Vector Capacities.</title>
        <authorList>
            <consortium name="Tick Genome and Microbiome Consortium (TIGMIC)"/>
            <person name="Jia N."/>
            <person name="Wang J."/>
            <person name="Shi W."/>
            <person name="Du L."/>
            <person name="Sun Y."/>
            <person name="Zhan W."/>
            <person name="Jiang J.F."/>
            <person name="Wang Q."/>
            <person name="Zhang B."/>
            <person name="Ji P."/>
            <person name="Bell-Sakyi L."/>
            <person name="Cui X.M."/>
            <person name="Yuan T.T."/>
            <person name="Jiang B.G."/>
            <person name="Yang W.F."/>
            <person name="Lam T.T."/>
            <person name="Chang Q.C."/>
            <person name="Ding S.J."/>
            <person name="Wang X.J."/>
            <person name="Zhu J.G."/>
            <person name="Ruan X.D."/>
            <person name="Zhao L."/>
            <person name="Wei J.T."/>
            <person name="Ye R.Z."/>
            <person name="Que T.C."/>
            <person name="Du C.H."/>
            <person name="Zhou Y.H."/>
            <person name="Cheng J.X."/>
            <person name="Dai P.F."/>
            <person name="Guo W.B."/>
            <person name="Han X.H."/>
            <person name="Huang E.J."/>
            <person name="Li L.F."/>
            <person name="Wei W."/>
            <person name="Gao Y.C."/>
            <person name="Liu J.Z."/>
            <person name="Shao H.Z."/>
            <person name="Wang X."/>
            <person name="Wang C.C."/>
            <person name="Yang T.C."/>
            <person name="Huo Q.B."/>
            <person name="Li W."/>
            <person name="Chen H.Y."/>
            <person name="Chen S.E."/>
            <person name="Zhou L.G."/>
            <person name="Ni X.B."/>
            <person name="Tian J.H."/>
            <person name="Sheng Y."/>
            <person name="Liu T."/>
            <person name="Pan Y.S."/>
            <person name="Xia L.Y."/>
            <person name="Li J."/>
            <person name="Zhao F."/>
            <person name="Cao W.C."/>
        </authorList>
    </citation>
    <scope>NUCLEOTIDE SEQUENCE</scope>
    <source>
        <strain evidence="1">Rsan-2018</strain>
    </source>
</reference>
<gene>
    <name evidence="1" type="ORF">HPB52_012133</name>
</gene>
<dbReference type="EMBL" id="JABSTV010001247">
    <property type="protein sequence ID" value="KAH7972445.1"/>
    <property type="molecule type" value="Genomic_DNA"/>
</dbReference>
<organism evidence="1 2">
    <name type="scientific">Rhipicephalus sanguineus</name>
    <name type="common">Brown dog tick</name>
    <name type="synonym">Ixodes sanguineus</name>
    <dbReference type="NCBI Taxonomy" id="34632"/>
    <lineage>
        <taxon>Eukaryota</taxon>
        <taxon>Metazoa</taxon>
        <taxon>Ecdysozoa</taxon>
        <taxon>Arthropoda</taxon>
        <taxon>Chelicerata</taxon>
        <taxon>Arachnida</taxon>
        <taxon>Acari</taxon>
        <taxon>Parasitiformes</taxon>
        <taxon>Ixodida</taxon>
        <taxon>Ixodoidea</taxon>
        <taxon>Ixodidae</taxon>
        <taxon>Rhipicephalinae</taxon>
        <taxon>Rhipicephalus</taxon>
        <taxon>Rhipicephalus</taxon>
    </lineage>
</organism>
<sequence>MLLAKVVASEGIPCRCSNGGEPEDTLLFDPKLLESLDTVEGIAVELPATELPLRVRPLSSGDYDRGKYMHPSVASSRWP</sequence>
<evidence type="ECO:0000313" key="2">
    <source>
        <dbReference type="Proteomes" id="UP000821837"/>
    </source>
</evidence>
<comment type="caution">
    <text evidence="1">The sequence shown here is derived from an EMBL/GenBank/DDBJ whole genome shotgun (WGS) entry which is preliminary data.</text>
</comment>
<proteinExistence type="predicted"/>
<keyword evidence="2" id="KW-1185">Reference proteome</keyword>
<evidence type="ECO:0000313" key="1">
    <source>
        <dbReference type="EMBL" id="KAH7972445.1"/>
    </source>
</evidence>
<dbReference type="AlphaFoldDB" id="A0A9D4Q9M7"/>
<name>A0A9D4Q9M7_RHISA</name>
<reference evidence="1" key="2">
    <citation type="submission" date="2021-09" db="EMBL/GenBank/DDBJ databases">
        <authorList>
            <person name="Jia N."/>
            <person name="Wang J."/>
            <person name="Shi W."/>
            <person name="Du L."/>
            <person name="Sun Y."/>
            <person name="Zhan W."/>
            <person name="Jiang J."/>
            <person name="Wang Q."/>
            <person name="Zhang B."/>
            <person name="Ji P."/>
            <person name="Sakyi L.B."/>
            <person name="Cui X."/>
            <person name="Yuan T."/>
            <person name="Jiang B."/>
            <person name="Yang W."/>
            <person name="Lam T.T.-Y."/>
            <person name="Chang Q."/>
            <person name="Ding S."/>
            <person name="Wang X."/>
            <person name="Zhu J."/>
            <person name="Ruan X."/>
            <person name="Zhao L."/>
            <person name="Wei J."/>
            <person name="Que T."/>
            <person name="Du C."/>
            <person name="Cheng J."/>
            <person name="Dai P."/>
            <person name="Han X."/>
            <person name="Huang E."/>
            <person name="Gao Y."/>
            <person name="Liu J."/>
            <person name="Shao H."/>
            <person name="Ye R."/>
            <person name="Li L."/>
            <person name="Wei W."/>
            <person name="Wang X."/>
            <person name="Wang C."/>
            <person name="Huo Q."/>
            <person name="Li W."/>
            <person name="Guo W."/>
            <person name="Chen H."/>
            <person name="Chen S."/>
            <person name="Zhou L."/>
            <person name="Zhou L."/>
            <person name="Ni X."/>
            <person name="Tian J."/>
            <person name="Zhou Y."/>
            <person name="Sheng Y."/>
            <person name="Liu T."/>
            <person name="Pan Y."/>
            <person name="Xia L."/>
            <person name="Li J."/>
            <person name="Zhao F."/>
            <person name="Cao W."/>
        </authorList>
    </citation>
    <scope>NUCLEOTIDE SEQUENCE</scope>
    <source>
        <strain evidence="1">Rsan-2018</strain>
        <tissue evidence="1">Larvae</tissue>
    </source>
</reference>